<comment type="function">
    <text evidence="11">Mediates influx of magnesium ions. Alternates between open and closed states. Activated by low cytoplasmic Mg(2+) levels. Inactive when cytoplasmic Mg(2+) levels are high.</text>
</comment>
<evidence type="ECO:0000256" key="6">
    <source>
        <dbReference type="ARBA" id="ARBA00022842"/>
    </source>
</evidence>
<evidence type="ECO:0000256" key="8">
    <source>
        <dbReference type="ARBA" id="ARBA00023065"/>
    </source>
</evidence>
<evidence type="ECO:0000313" key="13">
    <source>
        <dbReference type="EMBL" id="EEA84855.1"/>
    </source>
</evidence>
<organism evidence="13 14">
    <name type="scientific">Peptacetobacter hiranonis (strain DSM 13275 / JCM 10541 / KCTC 15199 / TO-931)</name>
    <name type="common">Clostridium hiranonis</name>
    <dbReference type="NCBI Taxonomy" id="500633"/>
    <lineage>
        <taxon>Bacteria</taxon>
        <taxon>Bacillati</taxon>
        <taxon>Bacillota</taxon>
        <taxon>Clostridia</taxon>
        <taxon>Peptostreptococcales</taxon>
        <taxon>Peptostreptococcaceae</taxon>
        <taxon>Peptacetobacter</taxon>
    </lineage>
</organism>
<comment type="subcellular location">
    <subcellularLocation>
        <location evidence="1">Cell membrane</location>
        <topology evidence="1">Multi-pass membrane protein</topology>
    </subcellularLocation>
</comment>
<evidence type="ECO:0000256" key="2">
    <source>
        <dbReference type="ARBA" id="ARBA00009765"/>
    </source>
</evidence>
<dbReference type="InterPro" id="IPR045861">
    <property type="entry name" value="CorA_cytoplasmic_dom"/>
</dbReference>
<dbReference type="GO" id="GO:0000287">
    <property type="term" value="F:magnesium ion binding"/>
    <property type="evidence" value="ECO:0007669"/>
    <property type="project" value="TreeGrafter"/>
</dbReference>
<dbReference type="GO" id="GO:0050897">
    <property type="term" value="F:cobalt ion binding"/>
    <property type="evidence" value="ECO:0007669"/>
    <property type="project" value="TreeGrafter"/>
</dbReference>
<dbReference type="GO" id="GO:0005886">
    <property type="term" value="C:plasma membrane"/>
    <property type="evidence" value="ECO:0007669"/>
    <property type="project" value="UniProtKB-SubCell"/>
</dbReference>
<keyword evidence="8" id="KW-0406">Ion transport</keyword>
<dbReference type="eggNOG" id="COG0598">
    <property type="taxonomic scope" value="Bacteria"/>
</dbReference>
<reference evidence="13 14" key="2">
    <citation type="submission" date="2008-10" db="EMBL/GenBank/DDBJ databases">
        <title>Draft genome sequence of Clostridium hiranonis (DSM 13275).</title>
        <authorList>
            <person name="Sudarsanam P."/>
            <person name="Ley R."/>
            <person name="Guruge J."/>
            <person name="Turnbaugh P.J."/>
            <person name="Mahowald M."/>
            <person name="Liep D."/>
            <person name="Gordon J."/>
        </authorList>
    </citation>
    <scope>NUCLEOTIDE SEQUENCE [LARGE SCALE GENOMIC DNA]</scope>
    <source>
        <strain evidence="13 14">DSM 13275</strain>
    </source>
</reference>
<dbReference type="STRING" id="500633.CLOHIR_01483"/>
<evidence type="ECO:0000256" key="12">
    <source>
        <dbReference type="SAM" id="Phobius"/>
    </source>
</evidence>
<protein>
    <submittedName>
        <fullName evidence="13">CorA-like protein</fullName>
    </submittedName>
</protein>
<keyword evidence="4" id="KW-1003">Cell membrane</keyword>
<dbReference type="InterPro" id="IPR002523">
    <property type="entry name" value="MgTranspt_CorA/ZnTranspt_ZntB"/>
</dbReference>
<accession>B6G027</accession>
<dbReference type="Pfam" id="PF01544">
    <property type="entry name" value="CorA"/>
    <property type="match status" value="1"/>
</dbReference>
<evidence type="ECO:0000256" key="4">
    <source>
        <dbReference type="ARBA" id="ARBA00022475"/>
    </source>
</evidence>
<dbReference type="PANTHER" id="PTHR46494">
    <property type="entry name" value="CORA FAMILY METAL ION TRANSPORTER (EUROFUNG)"/>
    <property type="match status" value="1"/>
</dbReference>
<comment type="caution">
    <text evidence="13">The sequence shown here is derived from an EMBL/GenBank/DDBJ whole genome shotgun (WGS) entry which is preliminary data.</text>
</comment>
<evidence type="ECO:0000256" key="11">
    <source>
        <dbReference type="ARBA" id="ARBA00045497"/>
    </source>
</evidence>
<sequence>MREMKILELQENKVLDGFEEGYDSQRDYVILSKVDEFCKIKETLGINEEIFFDCMSFDNSIRINPNKSFDSMTLKSLEYIDEEIREFEARIYTADNFILTVAEEESFIYKFMKNLILNKTKSDKSTRYVLYKINQHIIKEYIMNGFEFLERLEDRILDIEDDMMDNVNSSHIEEINKVRAIARKVVKNIRPLIYITDNAVSEDVRFLKEVELEEYNDMQGIDFGIDKLYEFSIATRDLADKLLDIYDSKVNEKTNSLITKLTILTAISAPLTIITGVYGMNFKYMPELGMAYGYPITIGIMILIILIGIHLFKKNGML</sequence>
<dbReference type="FunFam" id="1.20.58.340:FF:000004">
    <property type="entry name" value="Magnesium transport protein CorA"/>
    <property type="match status" value="1"/>
</dbReference>
<evidence type="ECO:0000313" key="14">
    <source>
        <dbReference type="Proteomes" id="UP000003178"/>
    </source>
</evidence>
<dbReference type="EMBL" id="ABWP01000060">
    <property type="protein sequence ID" value="EEA84855.1"/>
    <property type="molecule type" value="Genomic_DNA"/>
</dbReference>
<keyword evidence="14" id="KW-1185">Reference proteome</keyword>
<dbReference type="Gene3D" id="1.20.58.340">
    <property type="entry name" value="Magnesium transport protein CorA, transmembrane region"/>
    <property type="match status" value="2"/>
</dbReference>
<feature type="transmembrane region" description="Helical" evidence="12">
    <location>
        <begin position="292"/>
        <end position="312"/>
    </location>
</feature>
<dbReference type="HOGENOM" id="CLU_007127_0_0_9"/>
<keyword evidence="7 12" id="KW-1133">Transmembrane helix</keyword>
<feature type="transmembrane region" description="Helical" evidence="12">
    <location>
        <begin position="261"/>
        <end position="280"/>
    </location>
</feature>
<evidence type="ECO:0000256" key="5">
    <source>
        <dbReference type="ARBA" id="ARBA00022692"/>
    </source>
</evidence>
<dbReference type="GO" id="GO:0015087">
    <property type="term" value="F:cobalt ion transmembrane transporter activity"/>
    <property type="evidence" value="ECO:0007669"/>
    <property type="project" value="TreeGrafter"/>
</dbReference>
<dbReference type="AlphaFoldDB" id="B6G027"/>
<evidence type="ECO:0000256" key="3">
    <source>
        <dbReference type="ARBA" id="ARBA00022448"/>
    </source>
</evidence>
<reference evidence="13 14" key="1">
    <citation type="submission" date="2008-09" db="EMBL/GenBank/DDBJ databases">
        <authorList>
            <person name="Fulton L."/>
            <person name="Clifton S."/>
            <person name="Fulton B."/>
            <person name="Xu J."/>
            <person name="Minx P."/>
            <person name="Pepin K.H."/>
            <person name="Johnson M."/>
            <person name="Thiruvilangam P."/>
            <person name="Bhonagiri V."/>
            <person name="Nash W.E."/>
            <person name="Mardis E.R."/>
            <person name="Wilson R.K."/>
        </authorList>
    </citation>
    <scope>NUCLEOTIDE SEQUENCE [LARGE SCALE GENOMIC DNA]</scope>
    <source>
        <strain evidence="13 14">DSM 13275</strain>
    </source>
</reference>
<evidence type="ECO:0000256" key="10">
    <source>
        <dbReference type="ARBA" id="ARBA00034269"/>
    </source>
</evidence>
<keyword evidence="3" id="KW-0813">Transport</keyword>
<evidence type="ECO:0000256" key="7">
    <source>
        <dbReference type="ARBA" id="ARBA00022989"/>
    </source>
</evidence>
<proteinExistence type="inferred from homology"/>
<keyword evidence="6" id="KW-0460">Magnesium</keyword>
<dbReference type="PANTHER" id="PTHR46494:SF1">
    <property type="entry name" value="CORA FAMILY METAL ION TRANSPORTER (EUROFUNG)"/>
    <property type="match status" value="1"/>
</dbReference>
<evidence type="ECO:0000256" key="9">
    <source>
        <dbReference type="ARBA" id="ARBA00023136"/>
    </source>
</evidence>
<dbReference type="SUPFAM" id="SSF144083">
    <property type="entry name" value="Magnesium transport protein CorA, transmembrane region"/>
    <property type="match status" value="1"/>
</dbReference>
<dbReference type="Proteomes" id="UP000003178">
    <property type="component" value="Unassembled WGS sequence"/>
</dbReference>
<dbReference type="SUPFAM" id="SSF143865">
    <property type="entry name" value="CorA soluble domain-like"/>
    <property type="match status" value="1"/>
</dbReference>
<name>B6G027_PEPHT</name>
<comment type="similarity">
    <text evidence="2">Belongs to the CorA metal ion transporter (MIT) (TC 1.A.35) family.</text>
</comment>
<keyword evidence="9 12" id="KW-0472">Membrane</keyword>
<keyword evidence="5 12" id="KW-0812">Transmembrane</keyword>
<comment type="catalytic activity">
    <reaction evidence="10">
        <text>Mg(2+)(in) = Mg(2+)(out)</text>
        <dbReference type="Rhea" id="RHEA:29827"/>
        <dbReference type="ChEBI" id="CHEBI:18420"/>
    </reaction>
</comment>
<evidence type="ECO:0000256" key="1">
    <source>
        <dbReference type="ARBA" id="ARBA00004651"/>
    </source>
</evidence>
<dbReference type="InterPro" id="IPR045863">
    <property type="entry name" value="CorA_TM1_TM2"/>
</dbReference>
<dbReference type="GO" id="GO:0015095">
    <property type="term" value="F:magnesium ion transmembrane transporter activity"/>
    <property type="evidence" value="ECO:0007669"/>
    <property type="project" value="TreeGrafter"/>
</dbReference>
<gene>
    <name evidence="13" type="ORF">CLOHIR_01483</name>
</gene>